<evidence type="ECO:0000256" key="1">
    <source>
        <dbReference type="ARBA" id="ARBA00001933"/>
    </source>
</evidence>
<dbReference type="PROSITE" id="PS00165">
    <property type="entry name" value="DEHYDRATASE_SER_THR"/>
    <property type="match status" value="1"/>
</dbReference>
<reference evidence="5 6" key="1">
    <citation type="journal article" date="2021" name="Sci. Rep.">
        <title>The distribution of antibiotic resistance genes in chicken gut microbiota commensals.</title>
        <authorList>
            <person name="Juricova H."/>
            <person name="Matiasovicova J."/>
            <person name="Kubasova T."/>
            <person name="Cejkova D."/>
            <person name="Rychlik I."/>
        </authorList>
    </citation>
    <scope>NUCLEOTIDE SEQUENCE [LARGE SCALE GENOMIC DNA]</scope>
    <source>
        <strain evidence="5 6">An829</strain>
    </source>
</reference>
<sequence length="364" mass="40018">MDFICTKCGKRTPTTTLQPACSCGGLFELDFTPPKWSESLVDKNEWSQFRYRRFMALEGEAWRDVTMGEGRTPIIRLDDDVMLKMDYMMPTLSFKDRGAATLVAHMKSIGVKTCVQDSSGNAGNAVAAYAARAGIRCEIFVPEGTSPSKIRMIESHGAKVNVVPGTRDHCADVCRTKVREEGAYYANHVYNPFFYEGMKAYIYETFEELGRIPANIVIPVGNGTLFIGAVKALEHLEASGAIDKFPRIIALQSENCDPLFKAVEAHAGVPAHVDPKPTMAEGIAIGVPMRGKELLEMTYRHDIAFVRAPEEKILEARAKIAARGVYCEHTTAANYAAYLAFCEKNGPTPDTLITMCGAGIKSDH</sequence>
<keyword evidence="6" id="KW-1185">Reference proteome</keyword>
<dbReference type="InterPro" id="IPR001926">
    <property type="entry name" value="TrpB-like_PALP"/>
</dbReference>
<evidence type="ECO:0000256" key="3">
    <source>
        <dbReference type="ARBA" id="ARBA00023239"/>
    </source>
</evidence>
<feature type="domain" description="Tryptophan synthase beta chain-like PALP" evidence="4">
    <location>
        <begin position="65"/>
        <end position="357"/>
    </location>
</feature>
<keyword evidence="2" id="KW-0663">Pyridoxal phosphate</keyword>
<evidence type="ECO:0000256" key="2">
    <source>
        <dbReference type="ARBA" id="ARBA00022898"/>
    </source>
</evidence>
<dbReference type="RefSeq" id="WP_205104506.1">
    <property type="nucleotide sequence ID" value="NZ_JACJJC010000032.1"/>
</dbReference>
<dbReference type="PANTHER" id="PTHR48078">
    <property type="entry name" value="THREONINE DEHYDRATASE, MITOCHONDRIAL-RELATED"/>
    <property type="match status" value="1"/>
</dbReference>
<name>A0ABS2DUF9_9BURK</name>
<dbReference type="EMBL" id="JACJJC010000032">
    <property type="protein sequence ID" value="MBM6704960.1"/>
    <property type="molecule type" value="Genomic_DNA"/>
</dbReference>
<evidence type="ECO:0000259" key="4">
    <source>
        <dbReference type="Pfam" id="PF00291"/>
    </source>
</evidence>
<evidence type="ECO:0000313" key="5">
    <source>
        <dbReference type="EMBL" id="MBM6704960.1"/>
    </source>
</evidence>
<dbReference type="InterPro" id="IPR000634">
    <property type="entry name" value="Ser/Thr_deHydtase_PyrdxlP-BS"/>
</dbReference>
<protein>
    <submittedName>
        <fullName evidence="5">Pyridoxal-phosphate dependent enzyme</fullName>
    </submittedName>
</protein>
<comment type="caution">
    <text evidence="5">The sequence shown here is derived from an EMBL/GenBank/DDBJ whole genome shotgun (WGS) entry which is preliminary data.</text>
</comment>
<accession>A0ABS2DUF9</accession>
<dbReference type="Proteomes" id="UP000715095">
    <property type="component" value="Unassembled WGS sequence"/>
</dbReference>
<organism evidence="5 6">
    <name type="scientific">Sutterella massiliensis</name>
    <dbReference type="NCBI Taxonomy" id="1816689"/>
    <lineage>
        <taxon>Bacteria</taxon>
        <taxon>Pseudomonadati</taxon>
        <taxon>Pseudomonadota</taxon>
        <taxon>Betaproteobacteria</taxon>
        <taxon>Burkholderiales</taxon>
        <taxon>Sutterellaceae</taxon>
        <taxon>Sutterella</taxon>
    </lineage>
</organism>
<dbReference type="InterPro" id="IPR036052">
    <property type="entry name" value="TrpB-like_PALP_sf"/>
</dbReference>
<dbReference type="PANTHER" id="PTHR48078:SF6">
    <property type="entry name" value="L-THREONINE DEHYDRATASE CATABOLIC TDCB"/>
    <property type="match status" value="1"/>
</dbReference>
<gene>
    <name evidence="5" type="ORF">H6A60_10820</name>
</gene>
<dbReference type="Pfam" id="PF00291">
    <property type="entry name" value="PALP"/>
    <property type="match status" value="1"/>
</dbReference>
<evidence type="ECO:0000313" key="6">
    <source>
        <dbReference type="Proteomes" id="UP000715095"/>
    </source>
</evidence>
<keyword evidence="3" id="KW-0456">Lyase</keyword>
<dbReference type="SUPFAM" id="SSF53686">
    <property type="entry name" value="Tryptophan synthase beta subunit-like PLP-dependent enzymes"/>
    <property type="match status" value="1"/>
</dbReference>
<proteinExistence type="predicted"/>
<dbReference type="Gene3D" id="3.40.50.1100">
    <property type="match status" value="2"/>
</dbReference>
<dbReference type="InterPro" id="IPR050147">
    <property type="entry name" value="Ser/Thr_Dehydratase"/>
</dbReference>
<comment type="cofactor">
    <cofactor evidence="1">
        <name>pyridoxal 5'-phosphate</name>
        <dbReference type="ChEBI" id="CHEBI:597326"/>
    </cofactor>
</comment>